<dbReference type="PRINTS" id="PR00260">
    <property type="entry name" value="CHEMTRNSDUCR"/>
</dbReference>
<organism evidence="8 9">
    <name type="scientific">Aquitalea aquatica</name>
    <dbReference type="NCBI Taxonomy" id="3044273"/>
    <lineage>
        <taxon>Bacteria</taxon>
        <taxon>Pseudomonadati</taxon>
        <taxon>Pseudomonadota</taxon>
        <taxon>Betaproteobacteria</taxon>
        <taxon>Neisseriales</taxon>
        <taxon>Chromobacteriaceae</taxon>
        <taxon>Aquitalea</taxon>
    </lineage>
</organism>
<dbReference type="Pfam" id="PF22673">
    <property type="entry name" value="MCP-like_PDC_1"/>
    <property type="match status" value="1"/>
</dbReference>
<dbReference type="SMART" id="SM00304">
    <property type="entry name" value="HAMP"/>
    <property type="match status" value="1"/>
</dbReference>
<dbReference type="Pfam" id="PF00015">
    <property type="entry name" value="MCPsignal"/>
    <property type="match status" value="1"/>
</dbReference>
<dbReference type="PANTHER" id="PTHR32089">
    <property type="entry name" value="METHYL-ACCEPTING CHEMOTAXIS PROTEIN MCPB"/>
    <property type="match status" value="1"/>
</dbReference>
<evidence type="ECO:0000256" key="1">
    <source>
        <dbReference type="ARBA" id="ARBA00004370"/>
    </source>
</evidence>
<comment type="subcellular location">
    <subcellularLocation>
        <location evidence="1">Membrane</location>
    </subcellularLocation>
</comment>
<dbReference type="GO" id="GO:0006935">
    <property type="term" value="P:chemotaxis"/>
    <property type="evidence" value="ECO:0007669"/>
    <property type="project" value="InterPro"/>
</dbReference>
<dbReference type="InterPro" id="IPR004089">
    <property type="entry name" value="MCPsignal_dom"/>
</dbReference>
<dbReference type="GO" id="GO:0004888">
    <property type="term" value="F:transmembrane signaling receptor activity"/>
    <property type="evidence" value="ECO:0007669"/>
    <property type="project" value="InterPro"/>
</dbReference>
<keyword evidence="5" id="KW-1133">Transmembrane helix</keyword>
<keyword evidence="5" id="KW-0472">Membrane</keyword>
<dbReference type="InterPro" id="IPR003660">
    <property type="entry name" value="HAMP_dom"/>
</dbReference>
<evidence type="ECO:0000259" key="6">
    <source>
        <dbReference type="PROSITE" id="PS50111"/>
    </source>
</evidence>
<dbReference type="GO" id="GO:0007165">
    <property type="term" value="P:signal transduction"/>
    <property type="evidence" value="ECO:0007669"/>
    <property type="project" value="UniProtKB-KW"/>
</dbReference>
<evidence type="ECO:0000256" key="5">
    <source>
        <dbReference type="SAM" id="Phobius"/>
    </source>
</evidence>
<keyword evidence="9" id="KW-1185">Reference proteome</keyword>
<name>A0A838Y505_9NEIS</name>
<dbReference type="CDD" id="cd06225">
    <property type="entry name" value="HAMP"/>
    <property type="match status" value="1"/>
</dbReference>
<feature type="domain" description="HAMP" evidence="7">
    <location>
        <begin position="329"/>
        <end position="383"/>
    </location>
</feature>
<evidence type="ECO:0000256" key="2">
    <source>
        <dbReference type="ARBA" id="ARBA00023224"/>
    </source>
</evidence>
<proteinExistence type="inferred from homology"/>
<evidence type="ECO:0000256" key="3">
    <source>
        <dbReference type="ARBA" id="ARBA00029447"/>
    </source>
</evidence>
<protein>
    <submittedName>
        <fullName evidence="8">Methyl-accepting chemotaxis protein</fullName>
    </submittedName>
</protein>
<dbReference type="CDD" id="cd11386">
    <property type="entry name" value="MCP_signal"/>
    <property type="match status" value="1"/>
</dbReference>
<dbReference type="SMART" id="SM00283">
    <property type="entry name" value="MA"/>
    <property type="match status" value="1"/>
</dbReference>
<dbReference type="PROSITE" id="PS50885">
    <property type="entry name" value="HAMP"/>
    <property type="match status" value="1"/>
</dbReference>
<sequence>MFKTIRNKILIGSGLLILIGFALLIGLNAYAHYQQAREQVRDNARLLSEREAGNVQRLLESSYHAVETLAEAASAVKRNLPANGRQLVSEMTRAQLPHNPDAVGYWVIWDPDAFDGRDKELAGSEHNDKQGRSGVYWFNKGGKVDVVWGGEGVDASDYYKLPKASGKPVLTEPYVDEDIKILMGTLAIPLQVDGKVLGVAGVDLALGHLRELAAKVKPYGSGAMSLYSNKGIMLAGPEQGLIGKPDPSLPAEIKQAIESGKEVQYETADGLWHFVLPVRVGDIAQPWAVRISIPPAAALAPVWAATWQSVAVSVAILLLILLLLGLTLTYLLRPLGRLQSAMTELASGSGDLTRQLAIISSDEIGAAASAFNRFTGSLHDMMLDVRGHASGVSGSVRTMTVDIGQIRDSSARQSEAANATAASVEELSVSISLIADASKSAERLAHEAGGMSAQVADSVHATSREISGIADTVRGLAKVMSGLQQRSGDISSIINVIRDIADQTNLLALNAAIEAARAGEQGRGFAVVADEVRKLAERTSQATLEIGGMIQAIQQDTQRAAGSMEGALSQVESGVRQAELAASSITRITDNSQQVVRTVGDIAVATAEQSTASQEIAQHIESIHNMLQQSDESVRQSYLAIETLHQLGDELEALIGRFKL</sequence>
<dbReference type="PANTHER" id="PTHR32089:SF112">
    <property type="entry name" value="LYSOZYME-LIKE PROTEIN-RELATED"/>
    <property type="match status" value="1"/>
</dbReference>
<keyword evidence="5" id="KW-0812">Transmembrane</keyword>
<accession>A0A838Y505</accession>
<gene>
    <name evidence="8" type="ORF">H2Z84_04375</name>
</gene>
<dbReference type="EMBL" id="JACERN010000015">
    <property type="protein sequence ID" value="MBA4707627.1"/>
    <property type="molecule type" value="Genomic_DNA"/>
</dbReference>
<feature type="domain" description="Methyl-accepting transducer" evidence="6">
    <location>
        <begin position="388"/>
        <end position="624"/>
    </location>
</feature>
<dbReference type="SUPFAM" id="SSF58104">
    <property type="entry name" value="Methyl-accepting chemotaxis protein (MCP) signaling domain"/>
    <property type="match status" value="1"/>
</dbReference>
<reference evidence="8 9" key="1">
    <citation type="submission" date="2020-07" db="EMBL/GenBank/DDBJ databases">
        <title>Draft genome sequence of violacein-producing bacteria and related species.</title>
        <authorList>
            <person name="Wilson H.S."/>
            <person name="De Leon M.E."/>
        </authorList>
    </citation>
    <scope>NUCLEOTIDE SEQUENCE [LARGE SCALE GENOMIC DNA]</scope>
    <source>
        <strain evidence="8 9">HSC-21Su07</strain>
    </source>
</reference>
<dbReference type="RefSeq" id="WP_181834893.1">
    <property type="nucleotide sequence ID" value="NZ_JACERN010000015.1"/>
</dbReference>
<dbReference type="GO" id="GO:0016020">
    <property type="term" value="C:membrane"/>
    <property type="evidence" value="ECO:0007669"/>
    <property type="project" value="UniProtKB-SubCell"/>
</dbReference>
<dbReference type="CDD" id="cd12913">
    <property type="entry name" value="PDC1_MCP_like"/>
    <property type="match status" value="1"/>
</dbReference>
<dbReference type="PROSITE" id="PS50111">
    <property type="entry name" value="CHEMOTAXIS_TRANSDUC_2"/>
    <property type="match status" value="1"/>
</dbReference>
<feature type="transmembrane region" description="Helical" evidence="5">
    <location>
        <begin position="310"/>
        <end position="332"/>
    </location>
</feature>
<comment type="caution">
    <text evidence="8">The sequence shown here is derived from an EMBL/GenBank/DDBJ whole genome shotgun (WGS) entry which is preliminary data.</text>
</comment>
<dbReference type="FunFam" id="1.10.287.950:FF:000001">
    <property type="entry name" value="Methyl-accepting chemotaxis sensory transducer"/>
    <property type="match status" value="1"/>
</dbReference>
<dbReference type="InterPro" id="IPR004090">
    <property type="entry name" value="Chemotax_Me-accpt_rcpt"/>
</dbReference>
<dbReference type="AlphaFoldDB" id="A0A838Y505"/>
<dbReference type="Gene3D" id="1.10.287.950">
    <property type="entry name" value="Methyl-accepting chemotaxis protein"/>
    <property type="match status" value="1"/>
</dbReference>
<keyword evidence="2 4" id="KW-0807">Transducer</keyword>
<dbReference type="Gene3D" id="3.30.450.20">
    <property type="entry name" value="PAS domain"/>
    <property type="match status" value="2"/>
</dbReference>
<evidence type="ECO:0000259" key="7">
    <source>
        <dbReference type="PROSITE" id="PS50885"/>
    </source>
</evidence>
<dbReference type="Proteomes" id="UP000545606">
    <property type="component" value="Unassembled WGS sequence"/>
</dbReference>
<evidence type="ECO:0000313" key="9">
    <source>
        <dbReference type="Proteomes" id="UP000545606"/>
    </source>
</evidence>
<dbReference type="Pfam" id="PF00672">
    <property type="entry name" value="HAMP"/>
    <property type="match status" value="1"/>
</dbReference>
<evidence type="ECO:0000313" key="8">
    <source>
        <dbReference type="EMBL" id="MBA4707627.1"/>
    </source>
</evidence>
<comment type="similarity">
    <text evidence="3">Belongs to the methyl-accepting chemotaxis (MCP) protein family.</text>
</comment>
<evidence type="ECO:0000256" key="4">
    <source>
        <dbReference type="PROSITE-ProRule" id="PRU00284"/>
    </source>
</evidence>